<evidence type="ECO:0000313" key="2">
    <source>
        <dbReference type="EMBL" id="CAD8485464.1"/>
    </source>
</evidence>
<evidence type="ECO:0000256" key="1">
    <source>
        <dbReference type="SAM" id="MobiDB-lite"/>
    </source>
</evidence>
<proteinExistence type="predicted"/>
<name>A0A7S0EHP3_9CRYP</name>
<accession>A0A7S0EHP3</accession>
<feature type="region of interest" description="Disordered" evidence="1">
    <location>
        <begin position="16"/>
        <end position="64"/>
    </location>
</feature>
<dbReference type="EMBL" id="HBEO01016442">
    <property type="protein sequence ID" value="CAD8485464.1"/>
    <property type="molecule type" value="Transcribed_RNA"/>
</dbReference>
<gene>
    <name evidence="2" type="ORF">HPHI1048_LOCUS11206</name>
</gene>
<organism evidence="2">
    <name type="scientific">Hanusia phi</name>
    <dbReference type="NCBI Taxonomy" id="3032"/>
    <lineage>
        <taxon>Eukaryota</taxon>
        <taxon>Cryptophyceae</taxon>
        <taxon>Pyrenomonadales</taxon>
        <taxon>Geminigeraceae</taxon>
        <taxon>Hanusia</taxon>
    </lineage>
</organism>
<sequence length="311" mass="35238">MPSSTFNAMRNAFKEFDPETFTEGGQSIHSAVNKKDFDPDSHTENRTEKTHEKRKRKNEQMIQGQLPVHDKAFIATCPAGDIKSKHGGWEGTFAYKHGGFPHMFENLMPSKSRTWLGDKLSEPLQKMPVLVKYPDQGGPGYPARSLGKDYQYMSENNFDMVERLNRSYKLGLGPGFRSEEKIKRAPWITTSSKAALFDPFEPFKETNVGVSRERSTQRRGVPLHLAEHNTPFISASKARRLPTELFGSFSYIPDQYVEDGFTKFGAMVEKRARALDAKRGVKPIQHPPFKTSGPTILSKNTPSIAFRHGRR</sequence>
<feature type="compositionally biased region" description="Basic and acidic residues" evidence="1">
    <location>
        <begin position="33"/>
        <end position="51"/>
    </location>
</feature>
<dbReference type="AlphaFoldDB" id="A0A7S0EHP3"/>
<feature type="region of interest" description="Disordered" evidence="1">
    <location>
        <begin position="278"/>
        <end position="311"/>
    </location>
</feature>
<feature type="compositionally biased region" description="Polar residues" evidence="1">
    <location>
        <begin position="292"/>
        <end position="303"/>
    </location>
</feature>
<protein>
    <submittedName>
        <fullName evidence="2">Uncharacterized protein</fullName>
    </submittedName>
</protein>
<reference evidence="2" key="1">
    <citation type="submission" date="2021-01" db="EMBL/GenBank/DDBJ databases">
        <authorList>
            <person name="Corre E."/>
            <person name="Pelletier E."/>
            <person name="Niang G."/>
            <person name="Scheremetjew M."/>
            <person name="Finn R."/>
            <person name="Kale V."/>
            <person name="Holt S."/>
            <person name="Cochrane G."/>
            <person name="Meng A."/>
            <person name="Brown T."/>
            <person name="Cohen L."/>
        </authorList>
    </citation>
    <scope>NUCLEOTIDE SEQUENCE</scope>
    <source>
        <strain evidence="2">CCMP325</strain>
    </source>
</reference>